<sequence length="435" mass="47374">MSGASTLASCLERLSWSPDRLAREVNKTCGENTISIKAPYNWLKGSLPRHGLPQVVAEILSQRLGEPISVRDLWPDKFGHEKPEKFSPSTQSSSVTELVPPSAQEMVNAAVDWLVGDDPPLDGQLRGEEITPQILTVLDARTTQLRQLDDEQSGRVVLDWAVQELRWARKLAADGSYDREMGRRLHQAIAQLAQLAGWIAADIGRHDHGRRYLLGALRSARTSGDRALAAHVISCLSYHSTWVGQGREALRLAQIARKGVEGTAASRGQALLASRQARAYAVLGDVEGCLAALGEGEQLMESGGAADGPSWSYWITPAVLVADAGRALLDLGRIDQAERQLICGIELFGNTQPRNRLLHWTSLAEARLARGAIDEAAAAAAEALGLYEQVTSQRARARLAALQYRFADCDTLVARQMSQRITLLLKEARPLASCT</sequence>
<evidence type="ECO:0000313" key="1">
    <source>
        <dbReference type="EMBL" id="MDF3293935.1"/>
    </source>
</evidence>
<dbReference type="RefSeq" id="WP_276096775.1">
    <property type="nucleotide sequence ID" value="NZ_JARJBC010000032.1"/>
</dbReference>
<evidence type="ECO:0008006" key="3">
    <source>
        <dbReference type="Google" id="ProtNLM"/>
    </source>
</evidence>
<keyword evidence="2" id="KW-1185">Reference proteome</keyword>
<dbReference type="EMBL" id="JARJBC010000032">
    <property type="protein sequence ID" value="MDF3293935.1"/>
    <property type="molecule type" value="Genomic_DNA"/>
</dbReference>
<proteinExistence type="predicted"/>
<comment type="caution">
    <text evidence="1">The sequence shown here is derived from an EMBL/GenBank/DDBJ whole genome shotgun (WGS) entry which is preliminary data.</text>
</comment>
<gene>
    <name evidence="1" type="ORF">P3G67_32925</name>
</gene>
<name>A0ABT5ZWF6_9ACTN</name>
<reference evidence="1 2" key="1">
    <citation type="submission" date="2023-03" db="EMBL/GenBank/DDBJ databases">
        <title>Draft genome sequence of Streptomyces sp. RB6PN23 isolated from peat swamp forest in Thailand.</title>
        <authorList>
            <person name="Klaysubun C."/>
            <person name="Duangmal K."/>
        </authorList>
    </citation>
    <scope>NUCLEOTIDE SEQUENCE [LARGE SCALE GENOMIC DNA]</scope>
    <source>
        <strain evidence="1 2">RB6PN23</strain>
    </source>
</reference>
<accession>A0ABT5ZWF6</accession>
<evidence type="ECO:0000313" key="2">
    <source>
        <dbReference type="Proteomes" id="UP001216579"/>
    </source>
</evidence>
<protein>
    <recommendedName>
        <fullName evidence="3">Transcriptional regulator</fullName>
    </recommendedName>
</protein>
<organism evidence="1 2">
    <name type="scientific">Streptomyces silvisoli</name>
    <dbReference type="NCBI Taxonomy" id="3034235"/>
    <lineage>
        <taxon>Bacteria</taxon>
        <taxon>Bacillati</taxon>
        <taxon>Actinomycetota</taxon>
        <taxon>Actinomycetes</taxon>
        <taxon>Kitasatosporales</taxon>
        <taxon>Streptomycetaceae</taxon>
        <taxon>Streptomyces</taxon>
    </lineage>
</organism>
<dbReference type="Proteomes" id="UP001216579">
    <property type="component" value="Unassembled WGS sequence"/>
</dbReference>